<feature type="transmembrane region" description="Helical" evidence="6">
    <location>
        <begin position="132"/>
        <end position="159"/>
    </location>
</feature>
<dbReference type="GO" id="GO:0055085">
    <property type="term" value="P:transmembrane transport"/>
    <property type="evidence" value="ECO:0007669"/>
    <property type="project" value="TreeGrafter"/>
</dbReference>
<feature type="transmembrane region" description="Helical" evidence="6">
    <location>
        <begin position="299"/>
        <end position="325"/>
    </location>
</feature>
<feature type="transmembrane region" description="Helical" evidence="6">
    <location>
        <begin position="5"/>
        <end position="21"/>
    </location>
</feature>
<evidence type="ECO:0000256" key="5">
    <source>
        <dbReference type="ARBA" id="ARBA00023136"/>
    </source>
</evidence>
<feature type="transmembrane region" description="Helical" evidence="6">
    <location>
        <begin position="27"/>
        <end position="48"/>
    </location>
</feature>
<comment type="caution">
    <text evidence="7">The sequence shown here is derived from an EMBL/GenBank/DDBJ whole genome shotgun (WGS) entry which is preliminary data.</text>
</comment>
<feature type="transmembrane region" description="Helical" evidence="6">
    <location>
        <begin position="196"/>
        <end position="216"/>
    </location>
</feature>
<evidence type="ECO:0000313" key="7">
    <source>
        <dbReference type="EMBL" id="PDH33140.1"/>
    </source>
</evidence>
<evidence type="ECO:0000256" key="2">
    <source>
        <dbReference type="ARBA" id="ARBA00009773"/>
    </source>
</evidence>
<reference evidence="7 8" key="1">
    <citation type="submission" date="2017-08" db="EMBL/GenBank/DDBJ databases">
        <title>Fine stratification of microbial communities through a metagenomic profile of the photic zone.</title>
        <authorList>
            <person name="Haro-Moreno J.M."/>
            <person name="Lopez-Perez M."/>
            <person name="De La Torre J."/>
            <person name="Picazo A."/>
            <person name="Camacho A."/>
            <person name="Rodriguez-Valera F."/>
        </authorList>
    </citation>
    <scope>NUCLEOTIDE SEQUENCE [LARGE SCALE GENOMIC DNA]</scope>
    <source>
        <strain evidence="7">MED-G28</strain>
    </source>
</reference>
<feature type="transmembrane region" description="Helical" evidence="6">
    <location>
        <begin position="258"/>
        <end position="279"/>
    </location>
</feature>
<comment type="subcellular location">
    <subcellularLocation>
        <location evidence="1">Membrane</location>
        <topology evidence="1">Multi-pass membrane protein</topology>
    </subcellularLocation>
</comment>
<accession>A0A2A5W9J2</accession>
<evidence type="ECO:0000256" key="3">
    <source>
        <dbReference type="ARBA" id="ARBA00022692"/>
    </source>
</evidence>
<dbReference type="PANTHER" id="PTHR21716">
    <property type="entry name" value="TRANSMEMBRANE PROTEIN"/>
    <property type="match status" value="1"/>
</dbReference>
<keyword evidence="3 6" id="KW-0812">Transmembrane</keyword>
<organism evidence="7 8">
    <name type="scientific">OM182 bacterium MED-G28</name>
    <dbReference type="NCBI Taxonomy" id="1986256"/>
    <lineage>
        <taxon>Bacteria</taxon>
        <taxon>Pseudomonadati</taxon>
        <taxon>Pseudomonadota</taxon>
        <taxon>Gammaproteobacteria</taxon>
        <taxon>OMG group</taxon>
        <taxon>OM182 clade</taxon>
    </lineage>
</organism>
<comment type="similarity">
    <text evidence="2">Belongs to the autoinducer-2 exporter (AI-2E) (TC 2.A.86) family.</text>
</comment>
<feature type="transmembrane region" description="Helical" evidence="6">
    <location>
        <begin position="60"/>
        <end position="78"/>
    </location>
</feature>
<dbReference type="Proteomes" id="UP000219329">
    <property type="component" value="Unassembled WGS sequence"/>
</dbReference>
<dbReference type="GO" id="GO:0016020">
    <property type="term" value="C:membrane"/>
    <property type="evidence" value="ECO:0007669"/>
    <property type="project" value="UniProtKB-SubCell"/>
</dbReference>
<evidence type="ECO:0000313" key="8">
    <source>
        <dbReference type="Proteomes" id="UP000219329"/>
    </source>
</evidence>
<feature type="transmembrane region" description="Helical" evidence="6">
    <location>
        <begin position="222"/>
        <end position="246"/>
    </location>
</feature>
<keyword evidence="5 6" id="KW-0472">Membrane</keyword>
<dbReference type="EMBL" id="NTJZ01000010">
    <property type="protein sequence ID" value="PDH33140.1"/>
    <property type="molecule type" value="Genomic_DNA"/>
</dbReference>
<sequence length="355" mass="39190">MKILNYTATAVLIVLIFYLLIIGKDLLLPLVIATALWYLIITLGNAFAHIRIGTFSFPRRLCVLASFLTFIALIWMIVNFLSSTVDDVLEIAPVYQENLTTRLENLSFFDVSQFEGQSFGQLISGWINIPSYAASIASSLTSVLASGGLILIYLGFLFLEQGHFSKKISSLVANEEKEENVSKIIARIRDDIQKYITIKVFTSSLTGLLSFTFLSIMDVDFAGVWGLIIFLLNFIPTVGSIIATIFPALIALAQSDGYTLFFAVLGGIGVVQLCIGNILEPRLMGSSFNLSPIVILLNLALWGYIWEIPGMFLCVPFLIIVTIILSHFPQTRSIAIILSSDGRLRVPIDKTIAPF</sequence>
<evidence type="ECO:0000256" key="1">
    <source>
        <dbReference type="ARBA" id="ARBA00004141"/>
    </source>
</evidence>
<gene>
    <name evidence="7" type="ORF">CNF02_09320</name>
</gene>
<proteinExistence type="inferred from homology"/>
<dbReference type="AlphaFoldDB" id="A0A2A5W9J2"/>
<name>A0A2A5W9J2_9GAMM</name>
<dbReference type="InterPro" id="IPR002549">
    <property type="entry name" value="AI-2E-like"/>
</dbReference>
<dbReference type="Pfam" id="PF01594">
    <property type="entry name" value="AI-2E_transport"/>
    <property type="match status" value="1"/>
</dbReference>
<dbReference type="PANTHER" id="PTHR21716:SF64">
    <property type="entry name" value="AI-2 TRANSPORT PROTEIN TQSA"/>
    <property type="match status" value="1"/>
</dbReference>
<protein>
    <submittedName>
        <fullName evidence="7">Permease</fullName>
    </submittedName>
</protein>
<keyword evidence="4 6" id="KW-1133">Transmembrane helix</keyword>
<evidence type="ECO:0000256" key="6">
    <source>
        <dbReference type="SAM" id="Phobius"/>
    </source>
</evidence>
<evidence type="ECO:0000256" key="4">
    <source>
        <dbReference type="ARBA" id="ARBA00022989"/>
    </source>
</evidence>